<sequence length="701" mass="78445">MASLSEAEVLGALPDFKIAASETPSSLLAKALRRSRREESRARNKIGVSSKLRATGGESLKVGSGKYAGQKTTALAGSRLYNWFSEQASALLLSQYAPPPSSSSSSSCHGNWGSTINIVTAYDRCDYITEHGMERKGGGGNDGGSLEIIFSFYAKLQKPGVQRMKKSLTYTEINDANSTLSYFESLCGMRDFDVVPNLVTREDFDCIWKWCKARRGRRSTPESVISELEFGDFLELLSCISLVAFSRPGMVDLVSCDSASHSLACAEKIVRFLRLDNFKHVQNVIRTRGKETSRRFNYRSVGEVDMDAPNRLKKERDVARAATLISHAKESVYDDWSQDDRDSVIFKGFNDHDTVNSSRYRGDETKKVWETIRGKVVNPGRAGERKGKGGGSRVGTHFSVECEDDDDDFEDREDREEKENFTTQMSQDDLTFANSSATMKTTASTTSFWSGTDLLNKRTLGVDHAETLKMFNQAMCEILRPYKRKIRAKGKADWVTYKGPWIDFGSVSRGGGGGYKAIISITNTSTEPVLVTPSVYKFDKRGRLVDQGEHEEEEEDMKEDRFDRESGLIRIQFKPAVVPPGLRTSVSVTVDPRATERGEVLGGINLCVGVVPREQGKAERKDVAKTQMRKKQSLQTSFNVKVPIYSRFVDERFSDRAGRYEHKARIEDVRSFQRAGFTIKSKNKANGNKYEVDYITIADIT</sequence>
<feature type="compositionally biased region" description="Acidic residues" evidence="1">
    <location>
        <begin position="401"/>
        <end position="414"/>
    </location>
</feature>
<protein>
    <submittedName>
        <fullName evidence="2">Uncharacterized protein</fullName>
    </submittedName>
</protein>
<dbReference type="EMBL" id="BRXX01000199">
    <property type="protein sequence ID" value="GMH97354.1"/>
    <property type="molecule type" value="Genomic_DNA"/>
</dbReference>
<evidence type="ECO:0000313" key="3">
    <source>
        <dbReference type="Proteomes" id="UP001165160"/>
    </source>
</evidence>
<comment type="caution">
    <text evidence="2">The sequence shown here is derived from an EMBL/GenBank/DDBJ whole genome shotgun (WGS) entry which is preliminary data.</text>
</comment>
<proteinExistence type="predicted"/>
<keyword evidence="3" id="KW-1185">Reference proteome</keyword>
<evidence type="ECO:0000256" key="1">
    <source>
        <dbReference type="SAM" id="MobiDB-lite"/>
    </source>
</evidence>
<organism evidence="2 3">
    <name type="scientific">Triparma verrucosa</name>
    <dbReference type="NCBI Taxonomy" id="1606542"/>
    <lineage>
        <taxon>Eukaryota</taxon>
        <taxon>Sar</taxon>
        <taxon>Stramenopiles</taxon>
        <taxon>Ochrophyta</taxon>
        <taxon>Bolidophyceae</taxon>
        <taxon>Parmales</taxon>
        <taxon>Triparmaceae</taxon>
        <taxon>Triparma</taxon>
    </lineage>
</organism>
<dbReference type="AlphaFoldDB" id="A0A9W7EYP0"/>
<accession>A0A9W7EYP0</accession>
<evidence type="ECO:0000313" key="2">
    <source>
        <dbReference type="EMBL" id="GMH97354.1"/>
    </source>
</evidence>
<name>A0A9W7EYP0_9STRA</name>
<gene>
    <name evidence="2" type="ORF">TrVE_jg7649</name>
</gene>
<feature type="region of interest" description="Disordered" evidence="1">
    <location>
        <begin position="379"/>
        <end position="427"/>
    </location>
</feature>
<dbReference type="Proteomes" id="UP001165160">
    <property type="component" value="Unassembled WGS sequence"/>
</dbReference>
<reference evidence="3" key="1">
    <citation type="journal article" date="2023" name="Commun. Biol.">
        <title>Genome analysis of Parmales, the sister group of diatoms, reveals the evolutionary specialization of diatoms from phago-mixotrophs to photoautotrophs.</title>
        <authorList>
            <person name="Ban H."/>
            <person name="Sato S."/>
            <person name="Yoshikawa S."/>
            <person name="Yamada K."/>
            <person name="Nakamura Y."/>
            <person name="Ichinomiya M."/>
            <person name="Sato N."/>
            <person name="Blanc-Mathieu R."/>
            <person name="Endo H."/>
            <person name="Kuwata A."/>
            <person name="Ogata H."/>
        </authorList>
    </citation>
    <scope>NUCLEOTIDE SEQUENCE [LARGE SCALE GENOMIC DNA]</scope>
    <source>
        <strain evidence="3">NIES 3699</strain>
    </source>
</reference>